<gene>
    <name evidence="2" type="ORF">SISNIDRAFT_457952</name>
</gene>
<sequence length="157" mass="16407">MPSPWSINGKLQGGRRLSVSSLTLFIVTQRNNPLNHTHHNKMPPVKELTIRIIPSDPSESDEVALLHDAINPNPPISPGLSSGASSPNLTNSSLPVTTGAPENFTAEESVVVSVDLWETEFLRSPAPCDQCPPGQGGPPGGGGGGGSKSNIVSDKTR</sequence>
<evidence type="ECO:0000313" key="3">
    <source>
        <dbReference type="Proteomes" id="UP000076722"/>
    </source>
</evidence>
<feature type="region of interest" description="Disordered" evidence="1">
    <location>
        <begin position="124"/>
        <end position="157"/>
    </location>
</feature>
<name>A0A164QXZ2_9AGAM</name>
<feature type="compositionally biased region" description="Polar residues" evidence="1">
    <location>
        <begin position="79"/>
        <end position="96"/>
    </location>
</feature>
<proteinExistence type="predicted"/>
<accession>A0A164QXZ2</accession>
<evidence type="ECO:0000313" key="2">
    <source>
        <dbReference type="EMBL" id="KZS90070.1"/>
    </source>
</evidence>
<organism evidence="2 3">
    <name type="scientific">Sistotremastrum niveocremeum HHB9708</name>
    <dbReference type="NCBI Taxonomy" id="1314777"/>
    <lineage>
        <taxon>Eukaryota</taxon>
        <taxon>Fungi</taxon>
        <taxon>Dikarya</taxon>
        <taxon>Basidiomycota</taxon>
        <taxon>Agaricomycotina</taxon>
        <taxon>Agaricomycetes</taxon>
        <taxon>Sistotremastrales</taxon>
        <taxon>Sistotremastraceae</taxon>
        <taxon>Sertulicium</taxon>
        <taxon>Sertulicium niveocremeum</taxon>
    </lineage>
</organism>
<protein>
    <submittedName>
        <fullName evidence="2">Uncharacterized protein</fullName>
    </submittedName>
</protein>
<dbReference type="Proteomes" id="UP000076722">
    <property type="component" value="Unassembled WGS sequence"/>
</dbReference>
<feature type="compositionally biased region" description="Gly residues" evidence="1">
    <location>
        <begin position="137"/>
        <end position="147"/>
    </location>
</feature>
<keyword evidence="3" id="KW-1185">Reference proteome</keyword>
<evidence type="ECO:0000256" key="1">
    <source>
        <dbReference type="SAM" id="MobiDB-lite"/>
    </source>
</evidence>
<feature type="region of interest" description="Disordered" evidence="1">
    <location>
        <begin position="68"/>
        <end position="101"/>
    </location>
</feature>
<feature type="compositionally biased region" description="Polar residues" evidence="1">
    <location>
        <begin position="148"/>
        <end position="157"/>
    </location>
</feature>
<dbReference type="AlphaFoldDB" id="A0A164QXZ2"/>
<dbReference type="EMBL" id="KV419423">
    <property type="protein sequence ID" value="KZS90070.1"/>
    <property type="molecule type" value="Genomic_DNA"/>
</dbReference>
<reference evidence="2 3" key="1">
    <citation type="journal article" date="2016" name="Mol. Biol. Evol.">
        <title>Comparative Genomics of Early-Diverging Mushroom-Forming Fungi Provides Insights into the Origins of Lignocellulose Decay Capabilities.</title>
        <authorList>
            <person name="Nagy L.G."/>
            <person name="Riley R."/>
            <person name="Tritt A."/>
            <person name="Adam C."/>
            <person name="Daum C."/>
            <person name="Floudas D."/>
            <person name="Sun H."/>
            <person name="Yadav J.S."/>
            <person name="Pangilinan J."/>
            <person name="Larsson K.H."/>
            <person name="Matsuura K."/>
            <person name="Barry K."/>
            <person name="Labutti K."/>
            <person name="Kuo R."/>
            <person name="Ohm R.A."/>
            <person name="Bhattacharya S.S."/>
            <person name="Shirouzu T."/>
            <person name="Yoshinaga Y."/>
            <person name="Martin F.M."/>
            <person name="Grigoriev I.V."/>
            <person name="Hibbett D.S."/>
        </authorList>
    </citation>
    <scope>NUCLEOTIDE SEQUENCE [LARGE SCALE GENOMIC DNA]</scope>
    <source>
        <strain evidence="2 3">HHB9708</strain>
    </source>
</reference>